<evidence type="ECO:0000256" key="2">
    <source>
        <dbReference type="ARBA" id="ARBA00008124"/>
    </source>
</evidence>
<accession>A0A2J8Q0Q5</accession>
<evidence type="ECO:0000256" key="6">
    <source>
        <dbReference type="ARBA" id="ARBA00022989"/>
    </source>
</evidence>
<evidence type="ECO:0000256" key="9">
    <source>
        <dbReference type="ARBA" id="ARBA00023180"/>
    </source>
</evidence>
<dbReference type="PANTHER" id="PTHR14647">
    <property type="entry name" value="GALACTOSE-3-O-SULFOTRANSFERASE"/>
    <property type="match status" value="1"/>
</dbReference>
<comment type="subcellular location">
    <subcellularLocation>
        <location evidence="1">Golgi apparatus membrane</location>
        <topology evidence="1">Single-pass type II membrane protein</topology>
    </subcellularLocation>
</comment>
<evidence type="ECO:0000313" key="11">
    <source>
        <dbReference type="EMBL" id="PNI89844.1"/>
    </source>
</evidence>
<organism evidence="11 12">
    <name type="scientific">Pan troglodytes</name>
    <name type="common">Chimpanzee</name>
    <dbReference type="NCBI Taxonomy" id="9598"/>
    <lineage>
        <taxon>Eukaryota</taxon>
        <taxon>Metazoa</taxon>
        <taxon>Chordata</taxon>
        <taxon>Craniata</taxon>
        <taxon>Vertebrata</taxon>
        <taxon>Euteleostomi</taxon>
        <taxon>Mammalia</taxon>
        <taxon>Eutheria</taxon>
        <taxon>Euarchontoglires</taxon>
        <taxon>Primates</taxon>
        <taxon>Haplorrhini</taxon>
        <taxon>Catarrhini</taxon>
        <taxon>Hominidae</taxon>
        <taxon>Pan</taxon>
    </lineage>
</organism>
<name>A0A2J8Q0Q5_PANTR</name>
<comment type="similarity">
    <text evidence="2">Belongs to the galactose-3-O-sulfotransferase family.</text>
</comment>
<dbReference type="GO" id="GO:0009247">
    <property type="term" value="P:glycolipid biosynthetic process"/>
    <property type="evidence" value="ECO:0007669"/>
    <property type="project" value="InterPro"/>
</dbReference>
<feature type="transmembrane region" description="Helical" evidence="10">
    <location>
        <begin position="20"/>
        <end position="39"/>
    </location>
</feature>
<keyword evidence="8 10" id="KW-0472">Membrane</keyword>
<evidence type="ECO:0000256" key="10">
    <source>
        <dbReference type="SAM" id="Phobius"/>
    </source>
</evidence>
<keyword evidence="7" id="KW-0333">Golgi apparatus</keyword>
<keyword evidence="3" id="KW-0808">Transferase</keyword>
<comment type="caution">
    <text evidence="11">The sequence shown here is derived from an EMBL/GenBank/DDBJ whole genome shotgun (WGS) entry which is preliminary data.</text>
</comment>
<dbReference type="InterPro" id="IPR027417">
    <property type="entry name" value="P-loop_NTPase"/>
</dbReference>
<keyword evidence="9" id="KW-0325">Glycoprotein</keyword>
<evidence type="ECO:0000256" key="4">
    <source>
        <dbReference type="ARBA" id="ARBA00022692"/>
    </source>
</evidence>
<evidence type="ECO:0000256" key="8">
    <source>
        <dbReference type="ARBA" id="ARBA00023136"/>
    </source>
</evidence>
<keyword evidence="5" id="KW-0735">Signal-anchor</keyword>
<dbReference type="GO" id="GO:0000139">
    <property type="term" value="C:Golgi membrane"/>
    <property type="evidence" value="ECO:0007669"/>
    <property type="project" value="UniProtKB-SubCell"/>
</dbReference>
<dbReference type="PANTHER" id="PTHR14647:SF57">
    <property type="entry name" value="GALACTOSE-3-O-SULFOTRANSFERASE 4"/>
    <property type="match status" value="1"/>
</dbReference>
<dbReference type="GO" id="GO:0001733">
    <property type="term" value="F:galactosylceramide sulfotransferase activity"/>
    <property type="evidence" value="ECO:0007669"/>
    <property type="project" value="InterPro"/>
</dbReference>
<dbReference type="InterPro" id="IPR009729">
    <property type="entry name" value="Gal-3-0_sulfotransfrase"/>
</dbReference>
<reference evidence="11 12" key="1">
    <citation type="submission" date="2017-12" db="EMBL/GenBank/DDBJ databases">
        <title>High-resolution comparative analysis of great ape genomes.</title>
        <authorList>
            <person name="Pollen A."/>
            <person name="Hastie A."/>
            <person name="Hormozdiari F."/>
            <person name="Dougherty M."/>
            <person name="Liu R."/>
            <person name="Chaisson M."/>
            <person name="Hoppe E."/>
            <person name="Hill C."/>
            <person name="Pang A."/>
            <person name="Hillier L."/>
            <person name="Baker C."/>
            <person name="Armstrong J."/>
            <person name="Shendure J."/>
            <person name="Paten B."/>
            <person name="Wilson R."/>
            <person name="Chao H."/>
            <person name="Schneider V."/>
            <person name="Ventura M."/>
            <person name="Kronenberg Z."/>
            <person name="Murali S."/>
            <person name="Gordon D."/>
            <person name="Cantsilieris S."/>
            <person name="Munson K."/>
            <person name="Nelson B."/>
            <person name="Raja A."/>
            <person name="Underwood J."/>
            <person name="Diekhans M."/>
            <person name="Fiddes I."/>
            <person name="Haussler D."/>
            <person name="Eichler E."/>
        </authorList>
    </citation>
    <scope>NUCLEOTIDE SEQUENCE [LARGE SCALE GENOMIC DNA]</scope>
    <source>
        <strain evidence="11">Yerkes chimp pedigree #C0471</strain>
    </source>
</reference>
<dbReference type="Gene3D" id="3.40.50.300">
    <property type="entry name" value="P-loop containing nucleotide triphosphate hydrolases"/>
    <property type="match status" value="1"/>
</dbReference>
<protein>
    <submittedName>
        <fullName evidence="11">GAL3ST4 isoform 7</fullName>
    </submittedName>
</protein>
<evidence type="ECO:0000256" key="1">
    <source>
        <dbReference type="ARBA" id="ARBA00004323"/>
    </source>
</evidence>
<evidence type="ECO:0000256" key="5">
    <source>
        <dbReference type="ARBA" id="ARBA00022968"/>
    </source>
</evidence>
<proteinExistence type="inferred from homology"/>
<evidence type="ECO:0000313" key="12">
    <source>
        <dbReference type="Proteomes" id="UP000236370"/>
    </source>
</evidence>
<sequence length="129" mass="14276">MGPLSPARTLRLWGPRSLGVALGVFMTIGFALQLLGGPFQRRLPGLQLRQPSAPSLLSCPPRQRLVFLKTHKSGSSSVLSLLHRYGDRHGLRFALPARYQFGYPKLFQASRVKGYRPQGGGTQLPFHIL</sequence>
<evidence type="ECO:0000256" key="7">
    <source>
        <dbReference type="ARBA" id="ARBA00023034"/>
    </source>
</evidence>
<dbReference type="Proteomes" id="UP000236370">
    <property type="component" value="Unassembled WGS sequence"/>
</dbReference>
<keyword evidence="4 10" id="KW-0812">Transmembrane</keyword>
<keyword evidence="6 10" id="KW-1133">Transmembrane helix</keyword>
<dbReference type="EMBL" id="NBAG03000093">
    <property type="protein sequence ID" value="PNI89844.1"/>
    <property type="molecule type" value="Genomic_DNA"/>
</dbReference>
<evidence type="ECO:0000256" key="3">
    <source>
        <dbReference type="ARBA" id="ARBA00022679"/>
    </source>
</evidence>
<dbReference type="AlphaFoldDB" id="A0A2J8Q0Q5"/>
<gene>
    <name evidence="11" type="ORF">CK820_G0047501</name>
</gene>
<feature type="non-terminal residue" evidence="11">
    <location>
        <position position="129"/>
    </location>
</feature>
<dbReference type="Pfam" id="PF06990">
    <property type="entry name" value="Gal-3-0_sulfotr"/>
    <property type="match status" value="1"/>
</dbReference>